<evidence type="ECO:0000256" key="2">
    <source>
        <dbReference type="ARBA" id="ARBA00012352"/>
    </source>
</evidence>
<dbReference type="NCBIfam" id="NF006102">
    <property type="entry name" value="PRK08256.1"/>
    <property type="match status" value="1"/>
</dbReference>
<protein>
    <recommendedName>
        <fullName evidence="2">propanoyl-CoA C-acyltransferase</fullName>
        <ecNumber evidence="2">2.3.1.176</ecNumber>
    </recommendedName>
    <alternativeName>
        <fullName evidence="9">Propanoyl-CoA C-acyltransferase</fullName>
    </alternativeName>
</protein>
<keyword evidence="5" id="KW-0630">Potassium</keyword>
<organism evidence="12 13">
    <name type="scientific">Viridothelium virens</name>
    <name type="common">Speckled blister lichen</name>
    <name type="synonym">Trypethelium virens</name>
    <dbReference type="NCBI Taxonomy" id="1048519"/>
    <lineage>
        <taxon>Eukaryota</taxon>
        <taxon>Fungi</taxon>
        <taxon>Dikarya</taxon>
        <taxon>Ascomycota</taxon>
        <taxon>Pezizomycotina</taxon>
        <taxon>Dothideomycetes</taxon>
        <taxon>Dothideomycetes incertae sedis</taxon>
        <taxon>Trypetheliales</taxon>
        <taxon>Trypetheliaceae</taxon>
        <taxon>Viridothelium</taxon>
    </lineage>
</organism>
<feature type="domain" description="Thiolase N-terminal" evidence="10">
    <location>
        <begin position="26"/>
        <end position="231"/>
    </location>
</feature>
<sequence>MTPSGSAYILGVGLTKFAKPQVCNEYVEMGHEAGAKALLEAHITYDSVDRAIASYCYGDSTCGQRVFYQFGMTQIPVYNVNNNCASGSTGMVMAVDFVKGGLADCVLVLGFEKMSPGSLGSNFEDRTNPLGLAMDMMNTKWPSSTEAPWAAQMFANAANEYIQKYGADPKDFAEVARVNHEHSQRNPYSQFQSQYTHHQIMDSPTVYPPLTKLQCCPTSDGAAAAVVVSKSFLNAHPELKTRAVKVTGQSLATDSPSLYSGSAMSLVGYEMVKHTASLALAEAGVNIADVKVAEVHDCFSSNEILTIDAIGFAPSGKGHEYVRDDQLTYGSKKAIINPSGGLISKGHPLGATGIAQCAELVWQLRGWANNRLVPVKAGQAALQQNAGLGGACVVTVLQRADGQENALLTNSEITSVSGLGYNPAVEARGITAKQAKQVRAKRWSAWAASKSSAIRRQVPAVSL</sequence>
<evidence type="ECO:0000259" key="11">
    <source>
        <dbReference type="Pfam" id="PF22691"/>
    </source>
</evidence>
<dbReference type="InterPro" id="IPR020613">
    <property type="entry name" value="Thiolase_CS"/>
</dbReference>
<dbReference type="GO" id="GO:0006869">
    <property type="term" value="P:lipid transport"/>
    <property type="evidence" value="ECO:0007669"/>
    <property type="project" value="UniProtKB-KW"/>
</dbReference>
<dbReference type="Proteomes" id="UP000800092">
    <property type="component" value="Unassembled WGS sequence"/>
</dbReference>
<dbReference type="GO" id="GO:0016747">
    <property type="term" value="F:acyltransferase activity, transferring groups other than amino-acyl groups"/>
    <property type="evidence" value="ECO:0007669"/>
    <property type="project" value="InterPro"/>
</dbReference>
<evidence type="ECO:0000256" key="8">
    <source>
        <dbReference type="ARBA" id="ARBA00023140"/>
    </source>
</evidence>
<comment type="subcellular location">
    <subcellularLocation>
        <location evidence="1">Peroxisome</location>
    </subcellularLocation>
</comment>
<dbReference type="PROSITE" id="PS00737">
    <property type="entry name" value="THIOLASE_2"/>
    <property type="match status" value="1"/>
</dbReference>
<dbReference type="SUPFAM" id="SSF53901">
    <property type="entry name" value="Thiolase-like"/>
    <property type="match status" value="2"/>
</dbReference>
<dbReference type="CDD" id="cd00829">
    <property type="entry name" value="SCP-x_thiolase"/>
    <property type="match status" value="1"/>
</dbReference>
<keyword evidence="13" id="KW-1185">Reference proteome</keyword>
<dbReference type="GO" id="GO:0005777">
    <property type="term" value="C:peroxisome"/>
    <property type="evidence" value="ECO:0007669"/>
    <property type="project" value="UniProtKB-SubCell"/>
</dbReference>
<dbReference type="PANTHER" id="PTHR42870:SF1">
    <property type="entry name" value="NON-SPECIFIC LIPID-TRANSFER PROTEIN-LIKE 2"/>
    <property type="match status" value="1"/>
</dbReference>
<dbReference type="PANTHER" id="PTHR42870">
    <property type="entry name" value="ACETYL-COA C-ACETYLTRANSFERASE"/>
    <property type="match status" value="1"/>
</dbReference>
<dbReference type="EMBL" id="ML991786">
    <property type="protein sequence ID" value="KAF2236216.1"/>
    <property type="molecule type" value="Genomic_DNA"/>
</dbReference>
<dbReference type="InterPro" id="IPR020615">
    <property type="entry name" value="Thiolase_acyl_enz_int_AS"/>
</dbReference>
<evidence type="ECO:0000256" key="7">
    <source>
        <dbReference type="ARBA" id="ARBA00023121"/>
    </source>
</evidence>
<proteinExistence type="predicted"/>
<evidence type="ECO:0000256" key="4">
    <source>
        <dbReference type="ARBA" id="ARBA00022679"/>
    </source>
</evidence>
<dbReference type="Gene3D" id="3.40.47.10">
    <property type="match status" value="1"/>
</dbReference>
<evidence type="ECO:0000256" key="6">
    <source>
        <dbReference type="ARBA" id="ARBA00023055"/>
    </source>
</evidence>
<dbReference type="Pfam" id="PF00108">
    <property type="entry name" value="Thiolase_N"/>
    <property type="match status" value="1"/>
</dbReference>
<dbReference type="InterPro" id="IPR055140">
    <property type="entry name" value="Thiolase_C_2"/>
</dbReference>
<evidence type="ECO:0000313" key="12">
    <source>
        <dbReference type="EMBL" id="KAF2236216.1"/>
    </source>
</evidence>
<dbReference type="PROSITE" id="PS00098">
    <property type="entry name" value="THIOLASE_1"/>
    <property type="match status" value="1"/>
</dbReference>
<dbReference type="Pfam" id="PF22691">
    <property type="entry name" value="Thiolase_C_1"/>
    <property type="match status" value="1"/>
</dbReference>
<gene>
    <name evidence="12" type="ORF">EV356DRAFT_443747</name>
</gene>
<accession>A0A6A6HDK0</accession>
<reference evidence="12" key="1">
    <citation type="journal article" date="2020" name="Stud. Mycol.">
        <title>101 Dothideomycetes genomes: a test case for predicting lifestyles and emergence of pathogens.</title>
        <authorList>
            <person name="Haridas S."/>
            <person name="Albert R."/>
            <person name="Binder M."/>
            <person name="Bloem J."/>
            <person name="Labutti K."/>
            <person name="Salamov A."/>
            <person name="Andreopoulos B."/>
            <person name="Baker S."/>
            <person name="Barry K."/>
            <person name="Bills G."/>
            <person name="Bluhm B."/>
            <person name="Cannon C."/>
            <person name="Castanera R."/>
            <person name="Culley D."/>
            <person name="Daum C."/>
            <person name="Ezra D."/>
            <person name="Gonzalez J."/>
            <person name="Henrissat B."/>
            <person name="Kuo A."/>
            <person name="Liang C."/>
            <person name="Lipzen A."/>
            <person name="Lutzoni F."/>
            <person name="Magnuson J."/>
            <person name="Mondo S."/>
            <person name="Nolan M."/>
            <person name="Ohm R."/>
            <person name="Pangilinan J."/>
            <person name="Park H.-J."/>
            <person name="Ramirez L."/>
            <person name="Alfaro M."/>
            <person name="Sun H."/>
            <person name="Tritt A."/>
            <person name="Yoshinaga Y."/>
            <person name="Zwiers L.-H."/>
            <person name="Turgeon B."/>
            <person name="Goodwin S."/>
            <person name="Spatafora J."/>
            <person name="Crous P."/>
            <person name="Grigoriev I."/>
        </authorList>
    </citation>
    <scope>NUCLEOTIDE SEQUENCE</scope>
    <source>
        <strain evidence="12">Tuck. ex Michener</strain>
    </source>
</reference>
<dbReference type="InterPro" id="IPR016039">
    <property type="entry name" value="Thiolase-like"/>
</dbReference>
<keyword evidence="4" id="KW-0808">Transferase</keyword>
<evidence type="ECO:0000256" key="3">
    <source>
        <dbReference type="ARBA" id="ARBA00022448"/>
    </source>
</evidence>
<evidence type="ECO:0000256" key="5">
    <source>
        <dbReference type="ARBA" id="ARBA00022958"/>
    </source>
</evidence>
<keyword evidence="3" id="KW-0813">Transport</keyword>
<keyword evidence="7" id="KW-0446">Lipid-binding</keyword>
<dbReference type="AlphaFoldDB" id="A0A6A6HDK0"/>
<dbReference type="OrthoDB" id="542135at2759"/>
<dbReference type="EC" id="2.3.1.176" evidence="2"/>
<evidence type="ECO:0000313" key="13">
    <source>
        <dbReference type="Proteomes" id="UP000800092"/>
    </source>
</evidence>
<dbReference type="GO" id="GO:0008289">
    <property type="term" value="F:lipid binding"/>
    <property type="evidence" value="ECO:0007669"/>
    <property type="project" value="UniProtKB-KW"/>
</dbReference>
<name>A0A6A6HDK0_VIRVR</name>
<evidence type="ECO:0000259" key="10">
    <source>
        <dbReference type="Pfam" id="PF00108"/>
    </source>
</evidence>
<evidence type="ECO:0000256" key="9">
    <source>
        <dbReference type="ARBA" id="ARBA00032316"/>
    </source>
</evidence>
<evidence type="ECO:0000256" key="1">
    <source>
        <dbReference type="ARBA" id="ARBA00004275"/>
    </source>
</evidence>
<keyword evidence="6" id="KW-0445">Lipid transport</keyword>
<dbReference type="InterPro" id="IPR020616">
    <property type="entry name" value="Thiolase_N"/>
</dbReference>
<feature type="domain" description="Thiolase C-terminal" evidence="11">
    <location>
        <begin position="264"/>
        <end position="398"/>
    </location>
</feature>
<keyword evidence="8" id="KW-0576">Peroxisome</keyword>